<protein>
    <submittedName>
        <fullName evidence="1">Uncharacterized protein</fullName>
    </submittedName>
</protein>
<gene>
    <name evidence="1" type="ORF">K443DRAFT_12226</name>
</gene>
<dbReference type="EMBL" id="KN838800">
    <property type="protein sequence ID" value="KIJ94308.1"/>
    <property type="molecule type" value="Genomic_DNA"/>
</dbReference>
<dbReference type="Proteomes" id="UP000054477">
    <property type="component" value="Unassembled WGS sequence"/>
</dbReference>
<dbReference type="HOGENOM" id="CLU_078038_0_1_1"/>
<evidence type="ECO:0000313" key="2">
    <source>
        <dbReference type="Proteomes" id="UP000054477"/>
    </source>
</evidence>
<dbReference type="OrthoDB" id="3253976at2759"/>
<dbReference type="STRING" id="1095629.A0A0C9WZA5"/>
<reference evidence="1 2" key="1">
    <citation type="submission" date="2014-04" db="EMBL/GenBank/DDBJ databases">
        <authorList>
            <consortium name="DOE Joint Genome Institute"/>
            <person name="Kuo A."/>
            <person name="Kohler A."/>
            <person name="Nagy L.G."/>
            <person name="Floudas D."/>
            <person name="Copeland A."/>
            <person name="Barry K.W."/>
            <person name="Cichocki N."/>
            <person name="Veneault-Fourrey C."/>
            <person name="LaButti K."/>
            <person name="Lindquist E.A."/>
            <person name="Lipzen A."/>
            <person name="Lundell T."/>
            <person name="Morin E."/>
            <person name="Murat C."/>
            <person name="Sun H."/>
            <person name="Tunlid A."/>
            <person name="Henrissat B."/>
            <person name="Grigoriev I.V."/>
            <person name="Hibbett D.S."/>
            <person name="Martin F."/>
            <person name="Nordberg H.P."/>
            <person name="Cantor M.N."/>
            <person name="Hua S.X."/>
        </authorList>
    </citation>
    <scope>NUCLEOTIDE SEQUENCE [LARGE SCALE GENOMIC DNA]</scope>
    <source>
        <strain evidence="1 2">LaAM-08-1</strain>
    </source>
</reference>
<reference evidence="2" key="2">
    <citation type="submission" date="2015-01" db="EMBL/GenBank/DDBJ databases">
        <title>Evolutionary Origins and Diversification of the Mycorrhizal Mutualists.</title>
        <authorList>
            <consortium name="DOE Joint Genome Institute"/>
            <consortium name="Mycorrhizal Genomics Consortium"/>
            <person name="Kohler A."/>
            <person name="Kuo A."/>
            <person name="Nagy L.G."/>
            <person name="Floudas D."/>
            <person name="Copeland A."/>
            <person name="Barry K.W."/>
            <person name="Cichocki N."/>
            <person name="Veneault-Fourrey C."/>
            <person name="LaButti K."/>
            <person name="Lindquist E.A."/>
            <person name="Lipzen A."/>
            <person name="Lundell T."/>
            <person name="Morin E."/>
            <person name="Murat C."/>
            <person name="Riley R."/>
            <person name="Ohm R."/>
            <person name="Sun H."/>
            <person name="Tunlid A."/>
            <person name="Henrissat B."/>
            <person name="Grigoriev I.V."/>
            <person name="Hibbett D.S."/>
            <person name="Martin F."/>
        </authorList>
    </citation>
    <scope>NUCLEOTIDE SEQUENCE [LARGE SCALE GENOMIC DNA]</scope>
    <source>
        <strain evidence="2">LaAM-08-1</strain>
    </source>
</reference>
<keyword evidence="2" id="KW-1185">Reference proteome</keyword>
<organism evidence="1 2">
    <name type="scientific">Laccaria amethystina LaAM-08-1</name>
    <dbReference type="NCBI Taxonomy" id="1095629"/>
    <lineage>
        <taxon>Eukaryota</taxon>
        <taxon>Fungi</taxon>
        <taxon>Dikarya</taxon>
        <taxon>Basidiomycota</taxon>
        <taxon>Agaricomycotina</taxon>
        <taxon>Agaricomycetes</taxon>
        <taxon>Agaricomycetidae</taxon>
        <taxon>Agaricales</taxon>
        <taxon>Agaricineae</taxon>
        <taxon>Hydnangiaceae</taxon>
        <taxon>Laccaria</taxon>
    </lineage>
</organism>
<name>A0A0C9WZA5_9AGAR</name>
<accession>A0A0C9WZA5</accession>
<dbReference type="AlphaFoldDB" id="A0A0C9WZA5"/>
<evidence type="ECO:0000313" key="1">
    <source>
        <dbReference type="EMBL" id="KIJ94308.1"/>
    </source>
</evidence>
<proteinExistence type="predicted"/>
<sequence>MNPELLICSAKLGNKWGCNELTAYNISTEPQDAPTFFEVDPLPRPHVPADMLDKLEAEDITNLDAFQTISVMDLAMNMTLLEESAVDDFVVHLFDILGYTNHDLLLCSWKDIELIICRVSMNVKTGVCLLKNHYEIILLVQEDKQQMESGGDAEAQLTARQSQPFRVTTKSVSWLDSTLSSTS</sequence>